<organism evidence="1 2">
    <name type="scientific">Catenaria anguillulae PL171</name>
    <dbReference type="NCBI Taxonomy" id="765915"/>
    <lineage>
        <taxon>Eukaryota</taxon>
        <taxon>Fungi</taxon>
        <taxon>Fungi incertae sedis</taxon>
        <taxon>Blastocladiomycota</taxon>
        <taxon>Blastocladiomycetes</taxon>
        <taxon>Blastocladiales</taxon>
        <taxon>Catenariaceae</taxon>
        <taxon>Catenaria</taxon>
    </lineage>
</organism>
<protein>
    <submittedName>
        <fullName evidence="1">Uncharacterized protein</fullName>
    </submittedName>
</protein>
<sequence length="147" mass="16477">MNYTVKTMNQDAAQGHSQFAEVVAFLTIPELDQALKRIDPFAAVPAVAVVMPYLQRHVHSMDAATDMVFLRTEQGRVPNPSPAVPILLSNIRELVGFFDVPGREQAVDAVLRRYIIQRRYGFNVFKENDASINAEEREEDGEGEEDG</sequence>
<dbReference type="EMBL" id="MCFL01000004">
    <property type="protein sequence ID" value="ORZ39775.1"/>
    <property type="molecule type" value="Genomic_DNA"/>
</dbReference>
<proteinExistence type="predicted"/>
<reference evidence="1 2" key="1">
    <citation type="submission" date="2016-07" db="EMBL/GenBank/DDBJ databases">
        <title>Pervasive Adenine N6-methylation of Active Genes in Fungi.</title>
        <authorList>
            <consortium name="DOE Joint Genome Institute"/>
            <person name="Mondo S.J."/>
            <person name="Dannebaum R.O."/>
            <person name="Kuo R.C."/>
            <person name="Labutti K."/>
            <person name="Haridas S."/>
            <person name="Kuo A."/>
            <person name="Salamov A."/>
            <person name="Ahrendt S.R."/>
            <person name="Lipzen A."/>
            <person name="Sullivan W."/>
            <person name="Andreopoulos W.B."/>
            <person name="Clum A."/>
            <person name="Lindquist E."/>
            <person name="Daum C."/>
            <person name="Ramamoorthy G.K."/>
            <person name="Gryganskyi A."/>
            <person name="Culley D."/>
            <person name="Magnuson J.K."/>
            <person name="James T.Y."/>
            <person name="O'Malley M.A."/>
            <person name="Stajich J.E."/>
            <person name="Spatafora J.W."/>
            <person name="Visel A."/>
            <person name="Grigoriev I.V."/>
        </authorList>
    </citation>
    <scope>NUCLEOTIDE SEQUENCE [LARGE SCALE GENOMIC DNA]</scope>
    <source>
        <strain evidence="1 2">PL171</strain>
    </source>
</reference>
<comment type="caution">
    <text evidence="1">The sequence shown here is derived from an EMBL/GenBank/DDBJ whole genome shotgun (WGS) entry which is preliminary data.</text>
</comment>
<accession>A0A1Y2HYS4</accession>
<feature type="non-terminal residue" evidence="1">
    <location>
        <position position="147"/>
    </location>
</feature>
<gene>
    <name evidence="1" type="ORF">BCR44DRAFT_1425617</name>
</gene>
<feature type="non-terminal residue" evidence="1">
    <location>
        <position position="1"/>
    </location>
</feature>
<name>A0A1Y2HYS4_9FUNG</name>
<dbReference type="Proteomes" id="UP000193411">
    <property type="component" value="Unassembled WGS sequence"/>
</dbReference>
<evidence type="ECO:0000313" key="2">
    <source>
        <dbReference type="Proteomes" id="UP000193411"/>
    </source>
</evidence>
<dbReference type="AlphaFoldDB" id="A0A1Y2HYS4"/>
<keyword evidence="2" id="KW-1185">Reference proteome</keyword>
<evidence type="ECO:0000313" key="1">
    <source>
        <dbReference type="EMBL" id="ORZ39775.1"/>
    </source>
</evidence>